<feature type="transmembrane region" description="Helical" evidence="5">
    <location>
        <begin position="6"/>
        <end position="27"/>
    </location>
</feature>
<evidence type="ECO:0000256" key="1">
    <source>
        <dbReference type="ARBA" id="ARBA00004141"/>
    </source>
</evidence>
<keyword evidence="2 5" id="KW-0812">Transmembrane</keyword>
<evidence type="ECO:0000256" key="2">
    <source>
        <dbReference type="ARBA" id="ARBA00022692"/>
    </source>
</evidence>
<evidence type="ECO:0000256" key="5">
    <source>
        <dbReference type="SAM" id="Phobius"/>
    </source>
</evidence>
<feature type="transmembrane region" description="Helical" evidence="5">
    <location>
        <begin position="184"/>
        <end position="211"/>
    </location>
</feature>
<name>A0ABW2ULT1_9RHOB</name>
<dbReference type="RefSeq" id="WP_377403849.1">
    <property type="nucleotide sequence ID" value="NZ_JBHTFQ010000006.1"/>
</dbReference>
<evidence type="ECO:0000313" key="6">
    <source>
        <dbReference type="EMBL" id="MFC7704911.1"/>
    </source>
</evidence>
<dbReference type="Proteomes" id="UP001596516">
    <property type="component" value="Unassembled WGS sequence"/>
</dbReference>
<keyword evidence="7" id="KW-1185">Reference proteome</keyword>
<dbReference type="PANTHER" id="PTHR11040">
    <property type="entry name" value="ZINC/IRON TRANSPORTER"/>
    <property type="match status" value="1"/>
</dbReference>
<dbReference type="PANTHER" id="PTHR11040:SF70">
    <property type="entry name" value="OS05G0316100 PROTEIN"/>
    <property type="match status" value="1"/>
</dbReference>
<comment type="caution">
    <text evidence="6">The sequence shown here is derived from an EMBL/GenBank/DDBJ whole genome shotgun (WGS) entry which is preliminary data.</text>
</comment>
<protein>
    <submittedName>
        <fullName evidence="6">ZIP family metal transporter</fullName>
    </submittedName>
</protein>
<dbReference type="Pfam" id="PF02535">
    <property type="entry name" value="Zip"/>
    <property type="match status" value="1"/>
</dbReference>
<keyword evidence="3 5" id="KW-1133">Transmembrane helix</keyword>
<proteinExistence type="predicted"/>
<dbReference type="InterPro" id="IPR003689">
    <property type="entry name" value="ZIP"/>
</dbReference>
<accession>A0ABW2ULT1</accession>
<sequence>MTEPTALIVFAAALVTALATGLGALPLLSPRARERRWRAAGSAAAAGLMLAASHSMIAEGMALNGWRTLLGLVAGVGAIMLAKRVLQHPDLPGIEHLASADGARMVLIVGIMTAHSAAEGIGLGVAFGGGRDLGELLTVAITLQNIPEGLAIALILVPRGVPVLRAAGWAVVSSLPQPLLAVPAFLMVTVFASILPYGLGLAAGAMLWIAFSELLPDASEGMARGPMGTVAALSFAAMLAVTLVMG</sequence>
<feature type="transmembrane region" description="Helical" evidence="5">
    <location>
        <begin position="69"/>
        <end position="86"/>
    </location>
</feature>
<comment type="subcellular location">
    <subcellularLocation>
        <location evidence="1">Membrane</location>
        <topology evidence="1">Multi-pass membrane protein</topology>
    </subcellularLocation>
</comment>
<evidence type="ECO:0000313" key="7">
    <source>
        <dbReference type="Proteomes" id="UP001596516"/>
    </source>
</evidence>
<dbReference type="EMBL" id="JBHTFQ010000006">
    <property type="protein sequence ID" value="MFC7704911.1"/>
    <property type="molecule type" value="Genomic_DNA"/>
</dbReference>
<reference evidence="7" key="1">
    <citation type="journal article" date="2019" name="Int. J. Syst. Evol. Microbiol.">
        <title>The Global Catalogue of Microorganisms (GCM) 10K type strain sequencing project: providing services to taxonomists for standard genome sequencing and annotation.</title>
        <authorList>
            <consortium name="The Broad Institute Genomics Platform"/>
            <consortium name="The Broad Institute Genome Sequencing Center for Infectious Disease"/>
            <person name="Wu L."/>
            <person name="Ma J."/>
        </authorList>
    </citation>
    <scope>NUCLEOTIDE SEQUENCE [LARGE SCALE GENOMIC DNA]</scope>
    <source>
        <strain evidence="7">CGMCC 1.12750</strain>
    </source>
</reference>
<evidence type="ECO:0000256" key="3">
    <source>
        <dbReference type="ARBA" id="ARBA00022989"/>
    </source>
</evidence>
<organism evidence="6 7">
    <name type="scientific">Plastorhodobacter daqingensis</name>
    <dbReference type="NCBI Taxonomy" id="1387281"/>
    <lineage>
        <taxon>Bacteria</taxon>
        <taxon>Pseudomonadati</taxon>
        <taxon>Pseudomonadota</taxon>
        <taxon>Alphaproteobacteria</taxon>
        <taxon>Rhodobacterales</taxon>
        <taxon>Paracoccaceae</taxon>
        <taxon>Plastorhodobacter</taxon>
    </lineage>
</organism>
<feature type="transmembrane region" description="Helical" evidence="5">
    <location>
        <begin position="106"/>
        <end position="129"/>
    </location>
</feature>
<evidence type="ECO:0000256" key="4">
    <source>
        <dbReference type="ARBA" id="ARBA00023136"/>
    </source>
</evidence>
<keyword evidence="4 5" id="KW-0472">Membrane</keyword>
<gene>
    <name evidence="6" type="ORF">ACFQXB_11960</name>
</gene>
<feature type="transmembrane region" description="Helical" evidence="5">
    <location>
        <begin position="223"/>
        <end position="245"/>
    </location>
</feature>